<reference evidence="2 3" key="1">
    <citation type="submission" date="2019-12" db="EMBL/GenBank/DDBJ databases">
        <title>Nocardia macrotermitis sp. nov. and Nocardia aurantia sp. nov., isolated from the gut of the fungus growing-termite Macrotermes natalensis.</title>
        <authorList>
            <person name="Christine B."/>
            <person name="Rene B."/>
        </authorList>
    </citation>
    <scope>NUCLEOTIDE SEQUENCE [LARGE SCALE GENOMIC DNA]</scope>
    <source>
        <strain evidence="2 3">DSM 102126</strain>
    </source>
</reference>
<gene>
    <name evidence="2" type="ORF">GQ466_19275</name>
</gene>
<proteinExistence type="predicted"/>
<dbReference type="EMBL" id="WUTW01000003">
    <property type="protein sequence ID" value="MXQ66163.1"/>
    <property type="molecule type" value="Genomic_DNA"/>
</dbReference>
<evidence type="ECO:0000313" key="3">
    <source>
        <dbReference type="Proteomes" id="UP000431901"/>
    </source>
</evidence>
<sequence>MTTASRRPSTRRARAVRRFAHAATSAAVDAVACALGTALGTAVLALAHRWFAH</sequence>
<evidence type="ECO:0000256" key="1">
    <source>
        <dbReference type="SAM" id="Phobius"/>
    </source>
</evidence>
<protein>
    <submittedName>
        <fullName evidence="2">Uncharacterized protein</fullName>
    </submittedName>
</protein>
<comment type="caution">
    <text evidence="2">The sequence shown here is derived from an EMBL/GenBank/DDBJ whole genome shotgun (WGS) entry which is preliminary data.</text>
</comment>
<keyword evidence="1" id="KW-1133">Transmembrane helix</keyword>
<accession>A0A6I4WAL3</accession>
<dbReference type="AlphaFoldDB" id="A0A6I4WAL3"/>
<feature type="transmembrane region" description="Helical" evidence="1">
    <location>
        <begin position="21"/>
        <end position="47"/>
    </location>
</feature>
<evidence type="ECO:0000313" key="2">
    <source>
        <dbReference type="EMBL" id="MXQ66163.1"/>
    </source>
</evidence>
<dbReference type="RefSeq" id="WP_161104344.1">
    <property type="nucleotide sequence ID" value="NZ_JBHLYI010000004.1"/>
</dbReference>
<keyword evidence="1" id="KW-0812">Transmembrane</keyword>
<name>A0A6I4WAL3_9ACTN</name>
<keyword evidence="1" id="KW-0472">Membrane</keyword>
<organism evidence="2 3">
    <name type="scientific">Actinomadura rayongensis</name>
    <dbReference type="NCBI Taxonomy" id="1429076"/>
    <lineage>
        <taxon>Bacteria</taxon>
        <taxon>Bacillati</taxon>
        <taxon>Actinomycetota</taxon>
        <taxon>Actinomycetes</taxon>
        <taxon>Streptosporangiales</taxon>
        <taxon>Thermomonosporaceae</taxon>
        <taxon>Actinomadura</taxon>
    </lineage>
</organism>
<dbReference type="Proteomes" id="UP000431901">
    <property type="component" value="Unassembled WGS sequence"/>
</dbReference>
<keyword evidence="3" id="KW-1185">Reference proteome</keyword>